<evidence type="ECO:0000313" key="2">
    <source>
        <dbReference type="Proteomes" id="UP000008493"/>
    </source>
</evidence>
<dbReference type="GeneID" id="18832783"/>
<name>K5WTM5_AGABU</name>
<dbReference type="HOGENOM" id="CLU_1104903_0_0_1"/>
<gene>
    <name evidence="1" type="ORF">AGABI1DRAFT_95991</name>
</gene>
<organism evidence="1 2">
    <name type="scientific">Agaricus bisporus var. burnettii (strain JB137-S8 / ATCC MYA-4627 / FGSC 10392)</name>
    <name type="common">White button mushroom</name>
    <dbReference type="NCBI Taxonomy" id="597362"/>
    <lineage>
        <taxon>Eukaryota</taxon>
        <taxon>Fungi</taxon>
        <taxon>Dikarya</taxon>
        <taxon>Basidiomycota</taxon>
        <taxon>Agaricomycotina</taxon>
        <taxon>Agaricomycetes</taxon>
        <taxon>Agaricomycetidae</taxon>
        <taxon>Agaricales</taxon>
        <taxon>Agaricineae</taxon>
        <taxon>Agaricaceae</taxon>
        <taxon>Agaricus</taxon>
    </lineage>
</organism>
<accession>K5WTM5</accession>
<dbReference type="OMA" id="QCDMAPR"/>
<evidence type="ECO:0008006" key="3">
    <source>
        <dbReference type="Google" id="ProtNLM"/>
    </source>
</evidence>
<dbReference type="InParanoid" id="K5WTM5"/>
<feature type="non-terminal residue" evidence="1">
    <location>
        <position position="252"/>
    </location>
</feature>
<reference evidence="2" key="1">
    <citation type="journal article" date="2012" name="Proc. Natl. Acad. Sci. U.S.A.">
        <title>Genome sequence of the button mushroom Agaricus bisporus reveals mechanisms governing adaptation to a humic-rich ecological niche.</title>
        <authorList>
            <person name="Morin E."/>
            <person name="Kohler A."/>
            <person name="Baker A.R."/>
            <person name="Foulongne-Oriol M."/>
            <person name="Lombard V."/>
            <person name="Nagy L.G."/>
            <person name="Ohm R.A."/>
            <person name="Patyshakuliyeva A."/>
            <person name="Brun A."/>
            <person name="Aerts A.L."/>
            <person name="Bailey A.M."/>
            <person name="Billette C."/>
            <person name="Coutinho P.M."/>
            <person name="Deakin G."/>
            <person name="Doddapaneni H."/>
            <person name="Floudas D."/>
            <person name="Grimwood J."/>
            <person name="Hilden K."/>
            <person name="Kuees U."/>
            <person name="LaButti K.M."/>
            <person name="Lapidus A."/>
            <person name="Lindquist E.A."/>
            <person name="Lucas S.M."/>
            <person name="Murat C."/>
            <person name="Riley R.W."/>
            <person name="Salamov A.A."/>
            <person name="Schmutz J."/>
            <person name="Subramanian V."/>
            <person name="Woesten H.A.B."/>
            <person name="Xu J."/>
            <person name="Eastwood D.C."/>
            <person name="Foster G.D."/>
            <person name="Sonnenberg A.S."/>
            <person name="Cullen D."/>
            <person name="de Vries R.P."/>
            <person name="Lundell T."/>
            <person name="Hibbett D.S."/>
            <person name="Henrissat B."/>
            <person name="Burton K.S."/>
            <person name="Kerrigan R.W."/>
            <person name="Challen M.P."/>
            <person name="Grigoriev I.V."/>
            <person name="Martin F."/>
        </authorList>
    </citation>
    <scope>NUCLEOTIDE SEQUENCE [LARGE SCALE GENOMIC DNA]</scope>
    <source>
        <strain evidence="2">JB137-S8 / ATCC MYA-4627 / FGSC 10392</strain>
    </source>
</reference>
<sequence>TILDVWSGKRELFVGRLDWIYYVIEELSRHRMHKKTVVTTKFLDHSVFSGAQTCSLQWLTRMLFPSSEGVISVSLRVNRVKAYEKLKHLQGTLLAQFYGLFTATLPAQHNRTVHVILLEEVPGTDLRLLLPPKVAEKVCSRHREAIFDRVINLYLDLCDCGINQHDMHPRNVILRPQEHVVPGTRFCNTDNCPLTLQVDCDDFHLVMIDFECVEFEEEDFFAEMRAYRQRDLDELKVQCREEGWLEGEMQWD</sequence>
<dbReference type="KEGG" id="abp:AGABI1DRAFT95991"/>
<proteinExistence type="predicted"/>
<protein>
    <recommendedName>
        <fullName evidence="3">Protein kinase domain-containing protein</fullName>
    </recommendedName>
</protein>
<dbReference type="AlphaFoldDB" id="K5WTM5"/>
<dbReference type="SUPFAM" id="SSF56112">
    <property type="entry name" value="Protein kinase-like (PK-like)"/>
    <property type="match status" value="1"/>
</dbReference>
<keyword evidence="2" id="KW-1185">Reference proteome</keyword>
<dbReference type="EMBL" id="JH971851">
    <property type="protein sequence ID" value="EKM73922.1"/>
    <property type="molecule type" value="Genomic_DNA"/>
</dbReference>
<evidence type="ECO:0000313" key="1">
    <source>
        <dbReference type="EMBL" id="EKM73922.1"/>
    </source>
</evidence>
<dbReference type="OrthoDB" id="3025100at2759"/>
<dbReference type="RefSeq" id="XP_007335439.1">
    <property type="nucleotide sequence ID" value="XM_007335377.1"/>
</dbReference>
<dbReference type="Proteomes" id="UP000008493">
    <property type="component" value="Unassembled WGS sequence"/>
</dbReference>
<dbReference type="InterPro" id="IPR011009">
    <property type="entry name" value="Kinase-like_dom_sf"/>
</dbReference>